<dbReference type="PANTHER" id="PTHR37308">
    <property type="entry name" value="INTEGRAL MEMBRANE PROTEIN"/>
    <property type="match status" value="1"/>
</dbReference>
<keyword evidence="1" id="KW-0812">Transmembrane</keyword>
<name>A0A6I8MGN3_9CORY</name>
<organism evidence="2 3">
    <name type="scientific">Corynebacterium rouxii</name>
    <dbReference type="NCBI Taxonomy" id="2719119"/>
    <lineage>
        <taxon>Bacteria</taxon>
        <taxon>Bacillati</taxon>
        <taxon>Actinomycetota</taxon>
        <taxon>Actinomycetes</taxon>
        <taxon>Mycobacteriales</taxon>
        <taxon>Corynebacteriaceae</taxon>
        <taxon>Corynebacterium</taxon>
    </lineage>
</organism>
<feature type="transmembrane region" description="Helical" evidence="1">
    <location>
        <begin position="81"/>
        <end position="99"/>
    </location>
</feature>
<sequence>MTSPVKANTSKTRPINAVINVVFGALIGLAELVPGVSGGTVALVAGIYERAIHNGNALVHIVRVLISDRSQLKTSIQNVEWGFLASVAVGMIGAVFTMSSVMHHFVDHHPVTARALFLGMVAISIVVPLRMIRAESLNSQKLPALLLFVIGTIATFFATSMTSEPKTDPSLLAVFFVAMVAVCALVLPGVSGSFILLALGFYEPIIQAVSDRNFTIIAVFAAGAITGLACFIKILDVLMTRHHTLTLATMAGMMLGSLRALWPWQTDNANLLWPPASSGTTFGFIALGAAVVACVVLTEILLERKNLHHK</sequence>
<dbReference type="AlphaFoldDB" id="A0A6I8MGN3"/>
<dbReference type="PANTHER" id="PTHR37308:SF1">
    <property type="entry name" value="POLYPRENYL-PHOSPHATE TRANSPORTER"/>
    <property type="match status" value="1"/>
</dbReference>
<feature type="transmembrane region" description="Helical" evidence="1">
    <location>
        <begin position="21"/>
        <end position="48"/>
    </location>
</feature>
<evidence type="ECO:0000313" key="2">
    <source>
        <dbReference type="EMBL" id="VZH85135.1"/>
    </source>
</evidence>
<feature type="transmembrane region" description="Helical" evidence="1">
    <location>
        <begin position="171"/>
        <end position="202"/>
    </location>
</feature>
<gene>
    <name evidence="2" type="ORF">FRC0190_01114</name>
</gene>
<feature type="transmembrane region" description="Helical" evidence="1">
    <location>
        <begin position="214"/>
        <end position="232"/>
    </location>
</feature>
<reference evidence="2 3" key="1">
    <citation type="submission" date="2019-11" db="EMBL/GenBank/DDBJ databases">
        <authorList>
            <person name="Brisse S."/>
        </authorList>
    </citation>
    <scope>NUCLEOTIDE SEQUENCE [LARGE SCALE GENOMIC DNA]</scope>
    <source>
        <strain evidence="2">FRC0190</strain>
    </source>
</reference>
<accession>A0A6I8MGN3</accession>
<evidence type="ECO:0008006" key="4">
    <source>
        <dbReference type="Google" id="ProtNLM"/>
    </source>
</evidence>
<dbReference type="Proteomes" id="UP000423525">
    <property type="component" value="Chromosome"/>
</dbReference>
<dbReference type="RefSeq" id="WP_155872624.1">
    <property type="nucleotide sequence ID" value="NZ_CP168248.1"/>
</dbReference>
<feature type="transmembrane region" description="Helical" evidence="1">
    <location>
        <begin position="282"/>
        <end position="302"/>
    </location>
</feature>
<dbReference type="EMBL" id="LR738855">
    <property type="protein sequence ID" value="VZH85135.1"/>
    <property type="molecule type" value="Genomic_DNA"/>
</dbReference>
<proteinExistence type="predicted"/>
<keyword evidence="1" id="KW-1133">Transmembrane helix</keyword>
<feature type="transmembrane region" description="Helical" evidence="1">
    <location>
        <begin position="111"/>
        <end position="130"/>
    </location>
</feature>
<protein>
    <recommendedName>
        <fullName evidence="4">DUF368 domain-containing protein</fullName>
    </recommendedName>
</protein>
<dbReference type="Pfam" id="PF04018">
    <property type="entry name" value="VCA0040-like"/>
    <property type="match status" value="1"/>
</dbReference>
<dbReference type="InterPro" id="IPR007163">
    <property type="entry name" value="VCA0040-like"/>
</dbReference>
<feature type="transmembrane region" description="Helical" evidence="1">
    <location>
        <begin position="142"/>
        <end position="159"/>
    </location>
</feature>
<keyword evidence="1" id="KW-0472">Membrane</keyword>
<feature type="transmembrane region" description="Helical" evidence="1">
    <location>
        <begin position="244"/>
        <end position="262"/>
    </location>
</feature>
<evidence type="ECO:0000256" key="1">
    <source>
        <dbReference type="SAM" id="Phobius"/>
    </source>
</evidence>
<evidence type="ECO:0000313" key="3">
    <source>
        <dbReference type="Proteomes" id="UP000423525"/>
    </source>
</evidence>
<dbReference type="KEGG" id="crf:FRC0190_01114"/>